<gene>
    <name evidence="9" type="ORF">RJT34_11195</name>
</gene>
<evidence type="ECO:0000256" key="4">
    <source>
        <dbReference type="PROSITE-ProRule" id="PRU00285"/>
    </source>
</evidence>
<dbReference type="Proteomes" id="UP001359559">
    <property type="component" value="Unassembled WGS sequence"/>
</dbReference>
<dbReference type="InterPro" id="IPR008978">
    <property type="entry name" value="HSP20-like_chaperone"/>
</dbReference>
<proteinExistence type="inferred from homology"/>
<feature type="region of interest" description="Disordered" evidence="6">
    <location>
        <begin position="103"/>
        <end position="163"/>
    </location>
</feature>
<evidence type="ECO:0000256" key="3">
    <source>
        <dbReference type="ARBA" id="ARBA00022821"/>
    </source>
</evidence>
<evidence type="ECO:0000256" key="1">
    <source>
        <dbReference type="ARBA" id="ARBA00004162"/>
    </source>
</evidence>
<name>A0AAN9PJA3_CLITE</name>
<evidence type="ECO:0000256" key="6">
    <source>
        <dbReference type="SAM" id="MobiDB-lite"/>
    </source>
</evidence>
<evidence type="ECO:0000313" key="10">
    <source>
        <dbReference type="Proteomes" id="UP001359559"/>
    </source>
</evidence>
<evidence type="ECO:0000256" key="2">
    <source>
        <dbReference type="ARBA" id="ARBA00022475"/>
    </source>
</evidence>
<reference evidence="9 10" key="1">
    <citation type="submission" date="2024-01" db="EMBL/GenBank/DDBJ databases">
        <title>The genomes of 5 underutilized Papilionoideae crops provide insights into root nodulation and disease resistance.</title>
        <authorList>
            <person name="Yuan L."/>
        </authorList>
    </citation>
    <scope>NUCLEOTIDE SEQUENCE [LARGE SCALE GENOMIC DNA]</scope>
    <source>
        <strain evidence="9">LY-2023</strain>
        <tissue evidence="9">Leaf</tissue>
    </source>
</reference>
<comment type="similarity">
    <text evidence="4 5">Belongs to the small heat shock protein (HSP20) family.</text>
</comment>
<dbReference type="Gene3D" id="2.60.40.790">
    <property type="match status" value="1"/>
</dbReference>
<dbReference type="GO" id="GO:0034605">
    <property type="term" value="P:cellular response to heat"/>
    <property type="evidence" value="ECO:0007669"/>
    <property type="project" value="TreeGrafter"/>
</dbReference>
<protein>
    <recommendedName>
        <fullName evidence="8">SHSP domain-containing protein</fullName>
    </recommendedName>
</protein>
<comment type="subcellular location">
    <subcellularLocation>
        <location evidence="1">Cell membrane</location>
        <topology evidence="1">Single-pass membrane protein</topology>
    </subcellularLocation>
</comment>
<feature type="compositionally biased region" description="Basic and acidic residues" evidence="6">
    <location>
        <begin position="129"/>
        <end position="163"/>
    </location>
</feature>
<keyword evidence="2" id="KW-1003">Cell membrane</keyword>
<keyword evidence="7" id="KW-1133">Transmembrane helix</keyword>
<evidence type="ECO:0000259" key="8">
    <source>
        <dbReference type="PROSITE" id="PS01031"/>
    </source>
</evidence>
<feature type="compositionally biased region" description="Low complexity" evidence="6">
    <location>
        <begin position="104"/>
        <end position="128"/>
    </location>
</feature>
<keyword evidence="7" id="KW-0472">Membrane</keyword>
<dbReference type="AlphaFoldDB" id="A0AAN9PJA3"/>
<feature type="transmembrane region" description="Helical" evidence="7">
    <location>
        <begin position="239"/>
        <end position="257"/>
    </location>
</feature>
<dbReference type="Pfam" id="PF00011">
    <property type="entry name" value="HSP20"/>
    <property type="match status" value="1"/>
</dbReference>
<sequence length="276" mass="30946">MAQSAPNQVFQDFQPFFEWSEDETSATLVVMLPGFTKEHLKVQVTSTPVLRINGQRQVAENTWRRFAKEFSIPPYCDTNEVSAKFERGILTIKFPKLITPAYKPQPQQAPVSSSLSSLPSSPHDQLPQQDEKQPINDEKENKTQESPQEEKGPISDDNEKAKNNKTEHVVAKNDGVSETAQQGIVASKAQEKPKAKLTQRLKTRVLDFSVSLRSGEDQDVKQGFCGIGKSSKKLKRPKILLNIIVAILLVMVLGLYVKNAFWSSKGEGESKNFQEF</sequence>
<evidence type="ECO:0000256" key="5">
    <source>
        <dbReference type="RuleBase" id="RU003616"/>
    </source>
</evidence>
<dbReference type="PANTHER" id="PTHR43670:SF26">
    <property type="entry name" value="HSP20_ALPHA CRYSTALLIN FAMILY PROTEIN"/>
    <property type="match status" value="1"/>
</dbReference>
<evidence type="ECO:0000313" key="9">
    <source>
        <dbReference type="EMBL" id="KAK7300351.1"/>
    </source>
</evidence>
<keyword evidence="10" id="KW-1185">Reference proteome</keyword>
<comment type="caution">
    <text evidence="9">The sequence shown here is derived from an EMBL/GenBank/DDBJ whole genome shotgun (WGS) entry which is preliminary data.</text>
</comment>
<keyword evidence="3" id="KW-0611">Plant defense</keyword>
<dbReference type="SUPFAM" id="SSF49764">
    <property type="entry name" value="HSP20-like chaperones"/>
    <property type="match status" value="1"/>
</dbReference>
<feature type="domain" description="SHSP" evidence="8">
    <location>
        <begin position="8"/>
        <end position="114"/>
    </location>
</feature>
<organism evidence="9 10">
    <name type="scientific">Clitoria ternatea</name>
    <name type="common">Butterfly pea</name>
    <dbReference type="NCBI Taxonomy" id="43366"/>
    <lineage>
        <taxon>Eukaryota</taxon>
        <taxon>Viridiplantae</taxon>
        <taxon>Streptophyta</taxon>
        <taxon>Embryophyta</taxon>
        <taxon>Tracheophyta</taxon>
        <taxon>Spermatophyta</taxon>
        <taxon>Magnoliopsida</taxon>
        <taxon>eudicotyledons</taxon>
        <taxon>Gunneridae</taxon>
        <taxon>Pentapetalae</taxon>
        <taxon>rosids</taxon>
        <taxon>fabids</taxon>
        <taxon>Fabales</taxon>
        <taxon>Fabaceae</taxon>
        <taxon>Papilionoideae</taxon>
        <taxon>50 kb inversion clade</taxon>
        <taxon>NPAAA clade</taxon>
        <taxon>indigoferoid/millettioid clade</taxon>
        <taxon>Phaseoleae</taxon>
        <taxon>Clitoria</taxon>
    </lineage>
</organism>
<keyword evidence="7" id="KW-0812">Transmembrane</keyword>
<evidence type="ECO:0000256" key="7">
    <source>
        <dbReference type="SAM" id="Phobius"/>
    </source>
</evidence>
<dbReference type="PANTHER" id="PTHR43670">
    <property type="entry name" value="HEAT SHOCK PROTEIN 26"/>
    <property type="match status" value="1"/>
</dbReference>
<dbReference type="GO" id="GO:0005886">
    <property type="term" value="C:plasma membrane"/>
    <property type="evidence" value="ECO:0007669"/>
    <property type="project" value="UniProtKB-SubCell"/>
</dbReference>
<dbReference type="EMBL" id="JAYKXN010000003">
    <property type="protein sequence ID" value="KAK7300351.1"/>
    <property type="molecule type" value="Genomic_DNA"/>
</dbReference>
<dbReference type="CDD" id="cd06464">
    <property type="entry name" value="ACD_sHsps-like"/>
    <property type="match status" value="1"/>
</dbReference>
<accession>A0AAN9PJA3</accession>
<dbReference type="PROSITE" id="PS01031">
    <property type="entry name" value="SHSP"/>
    <property type="match status" value="1"/>
</dbReference>
<dbReference type="GO" id="GO:0006952">
    <property type="term" value="P:defense response"/>
    <property type="evidence" value="ECO:0007669"/>
    <property type="project" value="UniProtKB-KW"/>
</dbReference>
<dbReference type="InterPro" id="IPR002068">
    <property type="entry name" value="A-crystallin/Hsp20_dom"/>
</dbReference>